<dbReference type="Pfam" id="PF00149">
    <property type="entry name" value="Metallophos"/>
    <property type="match status" value="1"/>
</dbReference>
<protein>
    <submittedName>
        <fullName evidence="2">Metallophosphoesterase</fullName>
    </submittedName>
</protein>
<gene>
    <name evidence="2" type="ORF">AAAT87_11530</name>
</gene>
<dbReference type="SUPFAM" id="SSF56300">
    <property type="entry name" value="Metallo-dependent phosphatases"/>
    <property type="match status" value="1"/>
</dbReference>
<proteinExistence type="predicted"/>
<dbReference type="RefSeq" id="WP_349226492.1">
    <property type="nucleotide sequence ID" value="NZ_JBBNFG020000028.1"/>
</dbReference>
<dbReference type="InterPro" id="IPR029052">
    <property type="entry name" value="Metallo-depent_PP-like"/>
</dbReference>
<comment type="caution">
    <text evidence="2">The sequence shown here is derived from an EMBL/GenBank/DDBJ whole genome shotgun (WGS) entry which is preliminary data.</text>
</comment>
<dbReference type="Proteomes" id="UP001465717">
    <property type="component" value="Unassembled WGS sequence"/>
</dbReference>
<dbReference type="Gene3D" id="3.60.21.10">
    <property type="match status" value="1"/>
</dbReference>
<sequence length="248" mass="28202">MIIDSLTKDISLVSAEDCLIIPDVHGRDFWKDAANRFPGNIVFLGDYLDPYPLEGISPDEAFTNFQEILSFKKANPDRVTLLLGNHDLQYFSKAYSLYSKSNRYSWKYAQLYEDTFHENSQLFQLAHTLAFPESEVLFTHAGVHSCWLHQHPYLLPEVSAEAINRLLDTEEGIVALTECSKIRGGDYPAGSPVWADQREMIHSEPIEGTYQIFGHTMLEVPVITCTFACLDTQNVYAIDPHLKINIIK</sequence>
<dbReference type="InterPro" id="IPR004843">
    <property type="entry name" value="Calcineurin-like_PHP"/>
</dbReference>
<dbReference type="EMBL" id="JBBNGE010000044">
    <property type="protein sequence ID" value="MEQ2508901.1"/>
    <property type="molecule type" value="Genomic_DNA"/>
</dbReference>
<keyword evidence="3" id="KW-1185">Reference proteome</keyword>
<evidence type="ECO:0000313" key="2">
    <source>
        <dbReference type="EMBL" id="MEQ2508901.1"/>
    </source>
</evidence>
<evidence type="ECO:0000259" key="1">
    <source>
        <dbReference type="Pfam" id="PF00149"/>
    </source>
</evidence>
<reference evidence="2 3" key="1">
    <citation type="submission" date="2024-04" db="EMBL/GenBank/DDBJ databases">
        <title>Human intestinal bacterial collection.</title>
        <authorList>
            <person name="Pauvert C."/>
            <person name="Hitch T.C.A."/>
            <person name="Clavel T."/>
        </authorList>
    </citation>
    <scope>NUCLEOTIDE SEQUENCE [LARGE SCALE GENOMIC DNA]</scope>
    <source>
        <strain evidence="2 3">CLA-AA-H174</strain>
    </source>
</reference>
<evidence type="ECO:0000313" key="3">
    <source>
        <dbReference type="Proteomes" id="UP001465717"/>
    </source>
</evidence>
<name>A0ABV1G0H7_9BACT</name>
<organism evidence="2 3">
    <name type="scientific">Segatella sinensis</name>
    <dbReference type="NCBI Taxonomy" id="3085167"/>
    <lineage>
        <taxon>Bacteria</taxon>
        <taxon>Pseudomonadati</taxon>
        <taxon>Bacteroidota</taxon>
        <taxon>Bacteroidia</taxon>
        <taxon>Bacteroidales</taxon>
        <taxon>Prevotellaceae</taxon>
        <taxon>Segatella</taxon>
    </lineage>
</organism>
<feature type="domain" description="Calcineurin-like phosphoesterase" evidence="1">
    <location>
        <begin position="19"/>
        <end position="216"/>
    </location>
</feature>
<accession>A0ABV1G0H7</accession>